<name>A0ABZ0Q707_9VIBR</name>
<sequence>MFIRRDETMVATLGKGHYSLLALLIGLLLFSFSWRLAAAEQDWQQWPTVGKAQFTWLWFDVYQSSLHTPDGHYHGLSSDLVLDIQYQRRISAKQLLDATEQQWVAMGYPNESIRQWLLALSQLFPSVNAQDRLYFVAQQERGQLYFSEQGRMPIRLGDTNDIELSRAFLSIWLGPQTQYPDLRKALIGETP</sequence>
<gene>
    <name evidence="1" type="ORF">R8Z52_08640</name>
</gene>
<organism evidence="1 2">
    <name type="scientific">Vibrio porteresiae DSM 19223</name>
    <dbReference type="NCBI Taxonomy" id="1123496"/>
    <lineage>
        <taxon>Bacteria</taxon>
        <taxon>Pseudomonadati</taxon>
        <taxon>Pseudomonadota</taxon>
        <taxon>Gammaproteobacteria</taxon>
        <taxon>Vibrionales</taxon>
        <taxon>Vibrionaceae</taxon>
        <taxon>Vibrio</taxon>
    </lineage>
</organism>
<accession>A0ABZ0Q707</accession>
<evidence type="ECO:0000313" key="2">
    <source>
        <dbReference type="Proteomes" id="UP001304071"/>
    </source>
</evidence>
<keyword evidence="2" id="KW-1185">Reference proteome</keyword>
<dbReference type="Proteomes" id="UP001304071">
    <property type="component" value="Chromosome 1"/>
</dbReference>
<dbReference type="GO" id="GO:0016853">
    <property type="term" value="F:isomerase activity"/>
    <property type="evidence" value="ECO:0007669"/>
    <property type="project" value="UniProtKB-KW"/>
</dbReference>
<evidence type="ECO:0000313" key="1">
    <source>
        <dbReference type="EMBL" id="WPC72209.1"/>
    </source>
</evidence>
<dbReference type="RefSeq" id="WP_261895730.1">
    <property type="nucleotide sequence ID" value="NZ_AP024895.1"/>
</dbReference>
<reference evidence="1 2" key="1">
    <citation type="submission" date="2023-11" db="EMBL/GenBank/DDBJ databases">
        <title>Plant-associative lifestyle of Vibrio porteresiae and its evolutionary dynamics.</title>
        <authorList>
            <person name="Rameshkumar N."/>
            <person name="Kirti K."/>
        </authorList>
    </citation>
    <scope>NUCLEOTIDE SEQUENCE [LARGE SCALE GENOMIC DNA]</scope>
    <source>
        <strain evidence="1 2">MSSRF30</strain>
    </source>
</reference>
<protein>
    <submittedName>
        <fullName evidence="1">Chalcone isomerase family protein</fullName>
    </submittedName>
</protein>
<dbReference type="EMBL" id="CP138203">
    <property type="protein sequence ID" value="WPC72209.1"/>
    <property type="molecule type" value="Genomic_DNA"/>
</dbReference>
<keyword evidence="1" id="KW-0413">Isomerase</keyword>
<proteinExistence type="predicted"/>